<feature type="compositionally biased region" description="Acidic residues" evidence="1">
    <location>
        <begin position="513"/>
        <end position="522"/>
    </location>
</feature>
<dbReference type="InterPro" id="IPR027417">
    <property type="entry name" value="P-loop_NTPase"/>
</dbReference>
<proteinExistence type="predicted"/>
<feature type="region of interest" description="Disordered" evidence="1">
    <location>
        <begin position="483"/>
        <end position="547"/>
    </location>
</feature>
<dbReference type="EMBL" id="CALTRL010005684">
    <property type="protein sequence ID" value="CAH7684720.1"/>
    <property type="molecule type" value="Genomic_DNA"/>
</dbReference>
<feature type="compositionally biased region" description="Low complexity" evidence="1">
    <location>
        <begin position="330"/>
        <end position="343"/>
    </location>
</feature>
<evidence type="ECO:0000259" key="2">
    <source>
        <dbReference type="SMART" id="SM00382"/>
    </source>
</evidence>
<feature type="compositionally biased region" description="Basic and acidic residues" evidence="1">
    <location>
        <begin position="247"/>
        <end position="257"/>
    </location>
</feature>
<evidence type="ECO:0000256" key="1">
    <source>
        <dbReference type="SAM" id="MobiDB-lite"/>
    </source>
</evidence>
<feature type="compositionally biased region" description="Basic and acidic residues" evidence="1">
    <location>
        <begin position="320"/>
        <end position="329"/>
    </location>
</feature>
<dbReference type="GO" id="GO:0005634">
    <property type="term" value="C:nucleus"/>
    <property type="evidence" value="ECO:0007669"/>
    <property type="project" value="TreeGrafter"/>
</dbReference>
<feature type="compositionally biased region" description="Low complexity" evidence="1">
    <location>
        <begin position="438"/>
        <end position="451"/>
    </location>
</feature>
<feature type="region of interest" description="Disordered" evidence="1">
    <location>
        <begin position="247"/>
        <end position="352"/>
    </location>
</feature>
<dbReference type="GO" id="GO:0005524">
    <property type="term" value="F:ATP binding"/>
    <property type="evidence" value="ECO:0007669"/>
    <property type="project" value="InterPro"/>
</dbReference>
<dbReference type="Gene3D" id="3.40.50.300">
    <property type="entry name" value="P-loop containing nucleotide triphosphate hydrolases"/>
    <property type="match status" value="2"/>
</dbReference>
<dbReference type="Pfam" id="PF00004">
    <property type="entry name" value="AAA"/>
    <property type="match status" value="1"/>
</dbReference>
<feature type="region of interest" description="Disordered" evidence="1">
    <location>
        <begin position="1006"/>
        <end position="1026"/>
    </location>
</feature>
<name>A0AAV0BD41_PHAPC</name>
<dbReference type="PANTHER" id="PTHR23389:SF21">
    <property type="entry name" value="ATPASE FAMILY AAA DOMAIN-CONTAINING PROTEIN 5"/>
    <property type="match status" value="1"/>
</dbReference>
<dbReference type="InterPro" id="IPR003593">
    <property type="entry name" value="AAA+_ATPase"/>
</dbReference>
<feature type="region of interest" description="Disordered" evidence="1">
    <location>
        <begin position="419"/>
        <end position="452"/>
    </location>
</feature>
<dbReference type="Proteomes" id="UP001153365">
    <property type="component" value="Unassembled WGS sequence"/>
</dbReference>
<protein>
    <submittedName>
        <fullName evidence="3">Expressed protein</fullName>
    </submittedName>
</protein>
<dbReference type="SMART" id="SM00382">
    <property type="entry name" value="AAA"/>
    <property type="match status" value="1"/>
</dbReference>
<accession>A0AAV0BD41</accession>
<dbReference type="PANTHER" id="PTHR23389">
    <property type="entry name" value="CHROMOSOME TRANSMISSION FIDELITY FACTOR 18"/>
    <property type="match status" value="1"/>
</dbReference>
<evidence type="ECO:0000313" key="4">
    <source>
        <dbReference type="Proteomes" id="UP001153365"/>
    </source>
</evidence>
<dbReference type="GO" id="GO:0003677">
    <property type="term" value="F:DNA binding"/>
    <property type="evidence" value="ECO:0007669"/>
    <property type="project" value="TreeGrafter"/>
</dbReference>
<sequence length="1140" mass="131878">MDNWKNDRSVAAMNAPLFSIFNNRRKKQKQIIETKEIKEEGIDSQRIVSDEHRVVIDLIEKEEESVEEFIPREKTIRRFNNRNNNPVEPSWPEFQPINLASQTFLSNNPVNLQRRIPTKKMDELSLEEEDEDCKSFFEALKHNQGFNRPLTRGRVARRKLRGGPSEERVPLRNEGAHYTCHPLLTRLYDQLNSHQQQVKDDVGERVTEHELWTSRYCPRMIEEIMGDRNRRNAKVLKAWLQEVALKDDKDDDVDHSKKDKKVKSTSRRKINNKNNKKRQIFRTVEKSSRSRKRQKGRGRGDEMKGFIVSDDDDDDGDDTIYSRDIKIDVSSDSIDSPSQSSSSKGRKDKHYFEEEEEEEFEFKKLSNLILLRGPSGAGKTSTVYTVANQLGFEVFEVNPGGLRSRKEVERLVGDVSRNHVLSSSSSSNNNKHLHKTFSGSSSSSDAKNRSSNATCKLSFIGDSSEESQGGRPKKKDLFEGLMKKRMSKKRSTSTISSLLVSDNDRNLYPSEEEKQEEQDETETTSQASRASTNQNVQGDSSKNGGAEYTYSMVKPRIKRKKQSLILVEEVDVVFQADKDFWLGLISLISSSMRPVIMTCTTTLDVPLRELPFQMILSFERLDRELASMFLRLVCSLEVNKKKKDKEEDCSDDLPPELIEDEILRFFEEEEQRELSDGYEYLRGKRSLQNQSELSGSIDRSKPPIDPEDYHLGMMVDGCEGDLGGTDRGMIASGESRRGIDLRRALNQFQFYCRFDSANSHNSALDPGESGDESRALRMGGGEEEVELFSFLRKRAGNNGRRRQQKAVEGEEDECALKDVGGGDGIGEEIRLKNGRSSRARADGDLESLTWQLELVSYFDCFVELSNEVKVKANEQRYARQRRDDQQVLIENRTITERQQSQVMTIDEREEDQDFERGGLFVLEDWLGYERILCEPSDRLSNSDEDHDETQGRANDCGGDPSMVRILLKALIDDEKINYTNFFNRRRRMFREVESLRRALLPRNRNSSSREEEYYEEEEDERKERSYWSQKGRSEEEFVEYLMTLSRIVKVEDSRKLLMEKEGEGRRVEGEKGKVEGCDETRFLEGGGEMRNGLRRSQRSRGRTRNYFLGGSHHNQDDDHRFERVFDFEKSTLRRIRNFSL</sequence>
<feature type="compositionally biased region" description="Basic residues" evidence="1">
    <location>
        <begin position="258"/>
        <end position="280"/>
    </location>
</feature>
<feature type="domain" description="AAA+ ATPase" evidence="2">
    <location>
        <begin position="365"/>
        <end position="622"/>
    </location>
</feature>
<evidence type="ECO:0000313" key="3">
    <source>
        <dbReference type="EMBL" id="CAH7684720.1"/>
    </source>
</evidence>
<reference evidence="3" key="1">
    <citation type="submission" date="2022-06" db="EMBL/GenBank/DDBJ databases">
        <authorList>
            <consortium name="SYNGENTA / RWTH Aachen University"/>
        </authorList>
    </citation>
    <scope>NUCLEOTIDE SEQUENCE</scope>
</reference>
<dbReference type="InterPro" id="IPR003959">
    <property type="entry name" value="ATPase_AAA_core"/>
</dbReference>
<feature type="region of interest" description="Disordered" evidence="1">
    <location>
        <begin position="937"/>
        <end position="956"/>
    </location>
</feature>
<feature type="compositionally biased region" description="Acidic residues" evidence="1">
    <location>
        <begin position="309"/>
        <end position="318"/>
    </location>
</feature>
<dbReference type="SUPFAM" id="SSF52540">
    <property type="entry name" value="P-loop containing nucleoside triphosphate hydrolases"/>
    <property type="match status" value="1"/>
</dbReference>
<dbReference type="AlphaFoldDB" id="A0AAV0BD41"/>
<dbReference type="GO" id="GO:0016887">
    <property type="term" value="F:ATP hydrolysis activity"/>
    <property type="evidence" value="ECO:0007669"/>
    <property type="project" value="InterPro"/>
</dbReference>
<feature type="compositionally biased region" description="Polar residues" evidence="1">
    <location>
        <begin position="529"/>
        <end position="543"/>
    </location>
</feature>
<comment type="caution">
    <text evidence="3">The sequence shown here is derived from an EMBL/GenBank/DDBJ whole genome shotgun (WGS) entry which is preliminary data.</text>
</comment>
<gene>
    <name evidence="3" type="ORF">PPACK8108_LOCUS19130</name>
</gene>
<organism evidence="3 4">
    <name type="scientific">Phakopsora pachyrhizi</name>
    <name type="common">Asian soybean rust disease fungus</name>
    <dbReference type="NCBI Taxonomy" id="170000"/>
    <lineage>
        <taxon>Eukaryota</taxon>
        <taxon>Fungi</taxon>
        <taxon>Dikarya</taxon>
        <taxon>Basidiomycota</taxon>
        <taxon>Pucciniomycotina</taxon>
        <taxon>Pucciniomycetes</taxon>
        <taxon>Pucciniales</taxon>
        <taxon>Phakopsoraceae</taxon>
        <taxon>Phakopsora</taxon>
    </lineage>
</organism>
<keyword evidence="4" id="KW-1185">Reference proteome</keyword>